<dbReference type="InterPro" id="IPR053148">
    <property type="entry name" value="PD-DEXK-like_domain"/>
</dbReference>
<dbReference type="Pfam" id="PF17761">
    <property type="entry name" value="DUF1016_N"/>
    <property type="match status" value="1"/>
</dbReference>
<feature type="domain" description="YhcG N-terminal" evidence="1">
    <location>
        <begin position="35"/>
        <end position="159"/>
    </location>
</feature>
<proteinExistence type="predicted"/>
<dbReference type="PANTHER" id="PTHR30547">
    <property type="entry name" value="UNCHARACTERIZED PROTEIN YHCG-RELATED"/>
    <property type="match status" value="1"/>
</dbReference>
<dbReference type="Proteomes" id="UP001597512">
    <property type="component" value="Unassembled WGS sequence"/>
</dbReference>
<dbReference type="EMBL" id="JBHUOM010000004">
    <property type="protein sequence ID" value="MFD2934706.1"/>
    <property type="molecule type" value="Genomic_DNA"/>
</dbReference>
<evidence type="ECO:0000313" key="3">
    <source>
        <dbReference type="Proteomes" id="UP001597512"/>
    </source>
</evidence>
<dbReference type="InterPro" id="IPR041527">
    <property type="entry name" value="YhcG_N"/>
</dbReference>
<evidence type="ECO:0000313" key="2">
    <source>
        <dbReference type="EMBL" id="MFD2934706.1"/>
    </source>
</evidence>
<gene>
    <name evidence="2" type="ORF">ACFS25_13000</name>
</gene>
<comment type="caution">
    <text evidence="2">The sequence shown here is derived from an EMBL/GenBank/DDBJ whole genome shotgun (WGS) entry which is preliminary data.</text>
</comment>
<keyword evidence="3" id="KW-1185">Reference proteome</keyword>
<dbReference type="RefSeq" id="WP_381501216.1">
    <property type="nucleotide sequence ID" value="NZ_JBHUOM010000004.1"/>
</dbReference>
<sequence>MNESTDFPQALELFRYLRTLVDTDQQKRDPFPQFALVEAYWHLGRIIVETEQAGAERADYGIHLIEILSQRLIQEFGKGYSLPNMWRFKQFYLAFPILSTDGRELINLRKQLRTELCWSHYRLLMQLDNLQERSFYLNQAADERWTVRFMQKLIRSRYYFQTALGQGQILADTKKILPSGSPSQSLTSQLFSLRTRVANVKKLLLERYVGYAFVAQRQFISLAGQDRWIELVFFHIGLQRFILVQFSEHDPASLALFTQLLDIYFAKQPPTVTKPPLGLLIDSEGRARQMTVSFETGLSADETAVLPQVV</sequence>
<accession>A0ABW6AHD3</accession>
<organism evidence="2 3">
    <name type="scientific">Spirosoma flavum</name>
    <dbReference type="NCBI Taxonomy" id="2048557"/>
    <lineage>
        <taxon>Bacteria</taxon>
        <taxon>Pseudomonadati</taxon>
        <taxon>Bacteroidota</taxon>
        <taxon>Cytophagia</taxon>
        <taxon>Cytophagales</taxon>
        <taxon>Cytophagaceae</taxon>
        <taxon>Spirosoma</taxon>
    </lineage>
</organism>
<name>A0ABW6AHD3_9BACT</name>
<protein>
    <submittedName>
        <fullName evidence="2">DUF1016 N-terminal domain-containing protein</fullName>
    </submittedName>
</protein>
<dbReference type="PANTHER" id="PTHR30547:SF5">
    <property type="entry name" value="NUCLEASE YHCG-RELATED"/>
    <property type="match status" value="1"/>
</dbReference>
<reference evidence="3" key="1">
    <citation type="journal article" date="2019" name="Int. J. Syst. Evol. Microbiol.">
        <title>The Global Catalogue of Microorganisms (GCM) 10K type strain sequencing project: providing services to taxonomists for standard genome sequencing and annotation.</title>
        <authorList>
            <consortium name="The Broad Institute Genomics Platform"/>
            <consortium name="The Broad Institute Genome Sequencing Center for Infectious Disease"/>
            <person name="Wu L."/>
            <person name="Ma J."/>
        </authorList>
    </citation>
    <scope>NUCLEOTIDE SEQUENCE [LARGE SCALE GENOMIC DNA]</scope>
    <source>
        <strain evidence="3">KCTC 52490</strain>
    </source>
</reference>
<evidence type="ECO:0000259" key="1">
    <source>
        <dbReference type="Pfam" id="PF17761"/>
    </source>
</evidence>